<evidence type="ECO:0000313" key="8">
    <source>
        <dbReference type="EMBL" id="ABQ05122.1"/>
    </source>
</evidence>
<dbReference type="InterPro" id="IPR045851">
    <property type="entry name" value="AMP-bd_C_sf"/>
</dbReference>
<keyword evidence="1" id="KW-0596">Phosphopantetheine</keyword>
<dbReference type="Pfam" id="PF00550">
    <property type="entry name" value="PP-binding"/>
    <property type="match status" value="1"/>
</dbReference>
<dbReference type="Gene3D" id="3.30.559.10">
    <property type="entry name" value="Chloramphenicol acetyltransferase-like domain"/>
    <property type="match status" value="1"/>
</dbReference>
<evidence type="ECO:0000256" key="3">
    <source>
        <dbReference type="ARBA" id="ARBA00022598"/>
    </source>
</evidence>
<evidence type="ECO:0000256" key="2">
    <source>
        <dbReference type="ARBA" id="ARBA00022553"/>
    </source>
</evidence>
<dbReference type="InterPro" id="IPR036736">
    <property type="entry name" value="ACP-like_sf"/>
</dbReference>
<dbReference type="eggNOG" id="COG3320">
    <property type="taxonomic scope" value="Bacteria"/>
</dbReference>
<evidence type="ECO:0000259" key="7">
    <source>
        <dbReference type="Pfam" id="PF07993"/>
    </source>
</evidence>
<dbReference type="SUPFAM" id="SSF56801">
    <property type="entry name" value="Acetyl-CoA synthetase-like"/>
    <property type="match status" value="1"/>
</dbReference>
<dbReference type="OrthoDB" id="9778690at2"/>
<dbReference type="RefSeq" id="WP_012024162.1">
    <property type="nucleotide sequence ID" value="NC_009441.1"/>
</dbReference>
<keyword evidence="3" id="KW-0436">Ligase</keyword>
<name>A5FI52_FLAJ1</name>
<dbReference type="InterPro" id="IPR013120">
    <property type="entry name" value="FAR_NAD-bd"/>
</dbReference>
<dbReference type="Pfam" id="PF07993">
    <property type="entry name" value="NAD_binding_4"/>
    <property type="match status" value="1"/>
</dbReference>
<dbReference type="InterPro" id="IPR000873">
    <property type="entry name" value="AMP-dep_synth/lig_dom"/>
</dbReference>
<dbReference type="HOGENOM" id="CLU_004743_0_0_10"/>
<evidence type="ECO:0000313" key="9">
    <source>
        <dbReference type="Proteomes" id="UP000006694"/>
    </source>
</evidence>
<dbReference type="Gene3D" id="1.10.1200.10">
    <property type="entry name" value="ACP-like"/>
    <property type="match status" value="1"/>
</dbReference>
<dbReference type="InterPro" id="IPR042099">
    <property type="entry name" value="ANL_N_sf"/>
</dbReference>
<dbReference type="STRING" id="376686.Fjoh_2092"/>
<dbReference type="Gene3D" id="3.30.559.30">
    <property type="entry name" value="Nonribosomal peptide synthetase, condensation domain"/>
    <property type="match status" value="1"/>
</dbReference>
<dbReference type="PANTHER" id="PTHR44845">
    <property type="entry name" value="CARRIER DOMAIN-CONTAINING PROTEIN"/>
    <property type="match status" value="1"/>
</dbReference>
<evidence type="ECO:0000256" key="1">
    <source>
        <dbReference type="ARBA" id="ARBA00022450"/>
    </source>
</evidence>
<reference evidence="8 9" key="1">
    <citation type="journal article" date="2009" name="Appl. Environ. Microbiol.">
        <title>Novel features of the polysaccharide-digesting gliding bacterium Flavobacterium johnsoniae as revealed by genome sequence analysis.</title>
        <authorList>
            <person name="McBride M.J."/>
            <person name="Xie G."/>
            <person name="Martens E.C."/>
            <person name="Lapidus A."/>
            <person name="Henrissat B."/>
            <person name="Rhodes R.G."/>
            <person name="Goltsman E."/>
            <person name="Wang W."/>
            <person name="Xu J."/>
            <person name="Hunnicutt D.W."/>
            <person name="Staroscik A.M."/>
            <person name="Hoover T.R."/>
            <person name="Cheng Y.Q."/>
            <person name="Stein J.L."/>
        </authorList>
    </citation>
    <scope>NUCLEOTIDE SEQUENCE [LARGE SCALE GENOMIC DNA]</scope>
    <source>
        <strain evidence="9">ATCC 17061 / DSM 2064 / JCM 8514 / BCRC 14874 / CCUG 350202 / NBRC 14942 / NCIMB 11054 / UW101</strain>
    </source>
</reference>
<gene>
    <name evidence="8" type="ordered locus">Fjoh_2092</name>
</gene>
<dbReference type="KEGG" id="fjo:Fjoh_2092"/>
<feature type="domain" description="Thioester reductase (TE)" evidence="7">
    <location>
        <begin position="1043"/>
        <end position="1279"/>
    </location>
</feature>
<dbReference type="eggNOG" id="COG1020">
    <property type="taxonomic scope" value="Bacteria"/>
</dbReference>
<dbReference type="InterPro" id="IPR020845">
    <property type="entry name" value="AMP-binding_CS"/>
</dbReference>
<feature type="domain" description="Carrier" evidence="5">
    <location>
        <begin position="517"/>
        <end position="567"/>
    </location>
</feature>
<dbReference type="Pfam" id="PF00501">
    <property type="entry name" value="AMP-binding"/>
    <property type="match status" value="1"/>
</dbReference>
<dbReference type="EMBL" id="CP000685">
    <property type="protein sequence ID" value="ABQ05122.1"/>
    <property type="molecule type" value="Genomic_DNA"/>
</dbReference>
<dbReference type="InterPro" id="IPR036291">
    <property type="entry name" value="NAD(P)-bd_dom_sf"/>
</dbReference>
<evidence type="ECO:0000259" key="4">
    <source>
        <dbReference type="Pfam" id="PF00501"/>
    </source>
</evidence>
<accession>A5FI52</accession>
<dbReference type="SUPFAM" id="SSF51735">
    <property type="entry name" value="NAD(P)-binding Rossmann-fold domains"/>
    <property type="match status" value="1"/>
</dbReference>
<dbReference type="InterPro" id="IPR023213">
    <property type="entry name" value="CAT-like_dom_sf"/>
</dbReference>
<dbReference type="Gene3D" id="3.30.300.30">
    <property type="match status" value="1"/>
</dbReference>
<dbReference type="Pfam" id="PF00668">
    <property type="entry name" value="Condensation"/>
    <property type="match status" value="1"/>
</dbReference>
<proteinExistence type="predicted"/>
<keyword evidence="9" id="KW-1185">Reference proteome</keyword>
<keyword evidence="2" id="KW-0597">Phosphoprotein</keyword>
<feature type="domain" description="AMP-dependent synthetase/ligase" evidence="4">
    <location>
        <begin position="12"/>
        <end position="354"/>
    </location>
</feature>
<protein>
    <submittedName>
        <fullName evidence="8">Nonribosomal peptide synthetase</fullName>
    </submittedName>
</protein>
<sequence length="1406" mass="160484">MIQEQKKLTDLFEHISNNYPDRIAIKDSSNHYTYSDLQKSALKLAARLKNSGIKLNDRIGLLTKKDTATILLFWGIAYAGGIPVLLDDDDEILVLKNKLKSSQPTYIIVRDWDNDKEEMLSETQILHESELLEKLEEQELLNSYTTGEICYMITTSGTTGLPKVIKISHDNVMHYVSNLYELLKSPDQLNAAHVTNFSTDLGHTNFLLSLISGGMLYIFNRNESRDPSIFNSVLKKEQINFIKTTPSHIEVMLPFLNFEADYKIDFLVLGGEKLPWKLVRQIKDLKFFSSILNHYGPSETTVGALVYPVTETLGTENSVPIGKPIGKGNAYLVNEKNGKGELYIEGPGVGIGYFNNDSETQEKFFFNKKTKNYGYKTGDICSIDSDGNVVFLKRNDNQIKIRGHRVELDEIESVLNKHPKILYCRLNTFYENETANIECFIKIAKEESLKKQELLSWLSKLLPDYKIPSHIYIQNEVVYTGNGKIDFKTLRKQHSNKSAKRLKDLDLNSWEDNVLYCWQEIFGLGHSNKHFLDSGGDSLSAIKFVGKLQLNGFDVNLTDLYDNPYLDHFIALKKSQKNSLENNTFESSDLKFTSSQLSFLKNESLDINPYTQTLLFDIEGDINAQLLAKAIEESLKSHESYSLKFINAAGDYLPENNINLTQPLVVYNLNSDKLFTDQLLQITGDLVNNIDVEKGILFKSALITDTAKNLNYLFFVSHHLITDAISWNTLLEEILWRYESLTIERVLPVNKEQIQNHFYNKTEKLAQPKLRKPLGISNKIKRIPISKSNTNYSNAVISVVVAAEYAEKLKYLETESDSHLKLQDFFLNSFISSLFDFYNTGECTVDMEFHGRPEENEGIDLSRSVSWWSTTLPVDFDESHRSVQLLKEFMDPITDYANNINSCQEIFSKKAELKADIRFNYLGKFPESYGNSSLKLTPSHYTTSPTRSNKNNNEYKLFFTGRFIGSSLIFDIQYNTACFTSQEIHNMINLFLKYLAAYTDFGKNKKLGDFAQLYYNNVCTVGKTMLNFPINKTAKKQNKTVLLTGATGFLGSSVLRDLLLEDAEVFCLIKSENLYNAKQKLKDTLDFYFPGEMLSEKINTNIVLGDLSKRYLGMDDYNYLLNHIDVVIHCGANVNLVKSFDDLNDTNVYGTEQIISFAKQGREKTLHYISTLAVSGYTTASVQDFSEHHFDINQKFLSGYEKSKFHAEKIVRTAFSEGLKGKIYRVGHIGAHSVTGKFQKNATDNRVIQVLNGIISLNQIPASYNEKISFSYVDVISNIVSSISLQKIECDLDCIHLENTAYFSIKEIASMMNNIGYPCKIVDDAVFNNEVINFKGSEKEYECIYGYNIWVNRYLSQKRNVRYLSNDSNEIFSKYGIVFPKLSNSWLKKLIVNQLESEPIKEVSLY</sequence>
<dbReference type="InterPro" id="IPR009081">
    <property type="entry name" value="PP-bd_ACP"/>
</dbReference>
<dbReference type="Proteomes" id="UP000006694">
    <property type="component" value="Chromosome"/>
</dbReference>
<dbReference type="PANTHER" id="PTHR44845:SF7">
    <property type="entry name" value="PLIPASTATIN SYNTHASE SUBUNIT D"/>
    <property type="match status" value="1"/>
</dbReference>
<dbReference type="PIRSF" id="PIRSF001617">
    <property type="entry name" value="Alpha-AR"/>
    <property type="match status" value="1"/>
</dbReference>
<dbReference type="Gene3D" id="3.40.50.12780">
    <property type="entry name" value="N-terminal domain of ligase-like"/>
    <property type="match status" value="1"/>
</dbReference>
<dbReference type="SUPFAM" id="SSF52777">
    <property type="entry name" value="CoA-dependent acyltransferases"/>
    <property type="match status" value="2"/>
</dbReference>
<dbReference type="SUPFAM" id="SSF47336">
    <property type="entry name" value="ACP-like"/>
    <property type="match status" value="1"/>
</dbReference>
<dbReference type="GeneID" id="31764994"/>
<dbReference type="Gene3D" id="3.40.50.720">
    <property type="entry name" value="NAD(P)-binding Rossmann-like Domain"/>
    <property type="match status" value="1"/>
</dbReference>
<evidence type="ECO:0000259" key="5">
    <source>
        <dbReference type="Pfam" id="PF00550"/>
    </source>
</evidence>
<organism evidence="8 9">
    <name type="scientific">Flavobacterium johnsoniae (strain ATCC 17061 / DSM 2064 / JCM 8514 / BCRC 14874 / CCUG 350202 / NBRC 14942 / NCIMB 11054 / UW101)</name>
    <name type="common">Cytophaga johnsonae</name>
    <dbReference type="NCBI Taxonomy" id="376686"/>
    <lineage>
        <taxon>Bacteria</taxon>
        <taxon>Pseudomonadati</taxon>
        <taxon>Bacteroidota</taxon>
        <taxon>Flavobacteriia</taxon>
        <taxon>Flavobacteriales</taxon>
        <taxon>Flavobacteriaceae</taxon>
        <taxon>Flavobacterium</taxon>
    </lineage>
</organism>
<dbReference type="InterPro" id="IPR001242">
    <property type="entry name" value="Condensation_dom"/>
</dbReference>
<feature type="domain" description="Condensation" evidence="6">
    <location>
        <begin position="594"/>
        <end position="998"/>
    </location>
</feature>
<dbReference type="PROSITE" id="PS00455">
    <property type="entry name" value="AMP_BINDING"/>
    <property type="match status" value="1"/>
</dbReference>
<dbReference type="GO" id="GO:0016874">
    <property type="term" value="F:ligase activity"/>
    <property type="evidence" value="ECO:0007669"/>
    <property type="project" value="UniProtKB-KW"/>
</dbReference>
<evidence type="ECO:0000259" key="6">
    <source>
        <dbReference type="Pfam" id="PF00668"/>
    </source>
</evidence>